<name>A0A9D3S871_9TELE</name>
<feature type="region of interest" description="Disordered" evidence="1">
    <location>
        <begin position="1"/>
        <end position="34"/>
    </location>
</feature>
<sequence>MPALSEQVEVIAESSPLRPPPLPPPPPPPPLRGTGLLERRVHWVPSMSKTTRRDRSAYAALARSAERWPDKTSLTSDFNFNLAVYDGAAQITQGAEDEGSAGLAPAPSSGEEELKINGSLAFPARSGDGSVGRDGRRYSRYTAPGFMFIYVVWW</sequence>
<keyword evidence="3" id="KW-1185">Reference proteome</keyword>
<dbReference type="AlphaFoldDB" id="A0A9D3S871"/>
<organism evidence="2 3">
    <name type="scientific">Hemibagrus wyckioides</name>
    <dbReference type="NCBI Taxonomy" id="337641"/>
    <lineage>
        <taxon>Eukaryota</taxon>
        <taxon>Metazoa</taxon>
        <taxon>Chordata</taxon>
        <taxon>Craniata</taxon>
        <taxon>Vertebrata</taxon>
        <taxon>Euteleostomi</taxon>
        <taxon>Actinopterygii</taxon>
        <taxon>Neopterygii</taxon>
        <taxon>Teleostei</taxon>
        <taxon>Ostariophysi</taxon>
        <taxon>Siluriformes</taxon>
        <taxon>Bagridae</taxon>
        <taxon>Hemibagrus</taxon>
    </lineage>
</organism>
<proteinExistence type="predicted"/>
<comment type="caution">
    <text evidence="2">The sequence shown here is derived from an EMBL/GenBank/DDBJ whole genome shotgun (WGS) entry which is preliminary data.</text>
</comment>
<dbReference type="EMBL" id="JAHKSW010000029">
    <property type="protein sequence ID" value="KAG7314212.1"/>
    <property type="molecule type" value="Genomic_DNA"/>
</dbReference>
<evidence type="ECO:0000256" key="1">
    <source>
        <dbReference type="SAM" id="MobiDB-lite"/>
    </source>
</evidence>
<gene>
    <name evidence="2" type="ORF">KOW79_022708</name>
</gene>
<reference evidence="2 3" key="1">
    <citation type="submission" date="2021-06" db="EMBL/GenBank/DDBJ databases">
        <title>Chromosome-level genome assembly of the red-tail catfish (Hemibagrus wyckioides).</title>
        <authorList>
            <person name="Shao F."/>
        </authorList>
    </citation>
    <scope>NUCLEOTIDE SEQUENCE [LARGE SCALE GENOMIC DNA]</scope>
    <source>
        <strain evidence="2">EC202008001</strain>
        <tissue evidence="2">Blood</tissue>
    </source>
</reference>
<protein>
    <submittedName>
        <fullName evidence="2">Uncharacterized protein</fullName>
    </submittedName>
</protein>
<evidence type="ECO:0000313" key="2">
    <source>
        <dbReference type="EMBL" id="KAG7314212.1"/>
    </source>
</evidence>
<evidence type="ECO:0000313" key="3">
    <source>
        <dbReference type="Proteomes" id="UP000824219"/>
    </source>
</evidence>
<dbReference type="Proteomes" id="UP000824219">
    <property type="component" value="Linkage Group LG29"/>
</dbReference>
<accession>A0A9D3S871</accession>
<feature type="compositionally biased region" description="Pro residues" evidence="1">
    <location>
        <begin position="17"/>
        <end position="31"/>
    </location>
</feature>